<dbReference type="EMBL" id="JBJQND010000001">
    <property type="protein sequence ID" value="KAL3889057.1"/>
    <property type="molecule type" value="Genomic_DNA"/>
</dbReference>
<organism evidence="1 2">
    <name type="scientific">Sinanodonta woodiana</name>
    <name type="common">Chinese pond mussel</name>
    <name type="synonym">Anodonta woodiana</name>
    <dbReference type="NCBI Taxonomy" id="1069815"/>
    <lineage>
        <taxon>Eukaryota</taxon>
        <taxon>Metazoa</taxon>
        <taxon>Spiralia</taxon>
        <taxon>Lophotrochozoa</taxon>
        <taxon>Mollusca</taxon>
        <taxon>Bivalvia</taxon>
        <taxon>Autobranchia</taxon>
        <taxon>Heteroconchia</taxon>
        <taxon>Palaeoheterodonta</taxon>
        <taxon>Unionida</taxon>
        <taxon>Unionoidea</taxon>
        <taxon>Unionidae</taxon>
        <taxon>Unioninae</taxon>
        <taxon>Sinanodonta</taxon>
    </lineage>
</organism>
<sequence>MKDDIRNELKAELDKMRKQLHTRDVNTTRLQSDIERYKEEKKKLSKDNLALIIPLKEKNNQLEDIKGHQLVLHQLLGDRVRDKDKDNATTKCEAHTKITLADIVRMVNPLSEPLT</sequence>
<proteinExistence type="predicted"/>
<comment type="caution">
    <text evidence="1">The sequence shown here is derived from an EMBL/GenBank/DDBJ whole genome shotgun (WGS) entry which is preliminary data.</text>
</comment>
<keyword evidence="2" id="KW-1185">Reference proteome</keyword>
<protein>
    <submittedName>
        <fullName evidence="1">Uncharacterized protein</fullName>
    </submittedName>
</protein>
<evidence type="ECO:0000313" key="1">
    <source>
        <dbReference type="EMBL" id="KAL3889057.1"/>
    </source>
</evidence>
<dbReference type="AlphaFoldDB" id="A0ABD3XVD0"/>
<dbReference type="Proteomes" id="UP001634394">
    <property type="component" value="Unassembled WGS sequence"/>
</dbReference>
<evidence type="ECO:0000313" key="2">
    <source>
        <dbReference type="Proteomes" id="UP001634394"/>
    </source>
</evidence>
<reference evidence="1 2" key="1">
    <citation type="submission" date="2024-11" db="EMBL/GenBank/DDBJ databases">
        <title>Chromosome-level genome assembly of the freshwater bivalve Anodonta woodiana.</title>
        <authorList>
            <person name="Chen X."/>
        </authorList>
    </citation>
    <scope>NUCLEOTIDE SEQUENCE [LARGE SCALE GENOMIC DNA]</scope>
    <source>
        <strain evidence="1">MN2024</strain>
        <tissue evidence="1">Gills</tissue>
    </source>
</reference>
<name>A0ABD3XVD0_SINWO</name>
<gene>
    <name evidence="1" type="ORF">ACJMK2_001414</name>
</gene>
<accession>A0ABD3XVD0</accession>